<proteinExistence type="predicted"/>
<reference evidence="2 3" key="1">
    <citation type="journal article" date="2012" name="Stand. Genomic Sci.">
        <title>Complete genome sequencing and analysis of Saprospira grandis str. Lewin, a predatory marine bacterium.</title>
        <authorList>
            <person name="Saw J.H."/>
            <person name="Yuryev A."/>
            <person name="Kanbe M."/>
            <person name="Hou S."/>
            <person name="Young A.G."/>
            <person name="Aizawa S."/>
            <person name="Alam M."/>
        </authorList>
    </citation>
    <scope>NUCLEOTIDE SEQUENCE [LARGE SCALE GENOMIC DNA]</scope>
    <source>
        <strain evidence="2 3">Lewin</strain>
    </source>
</reference>
<dbReference type="EMBL" id="CP002831">
    <property type="protein sequence ID" value="AFC26909.1"/>
    <property type="molecule type" value="Genomic_DNA"/>
</dbReference>
<sequence>MTYLLLALFAVALYAGTAIGTKILFLLLEKEAPLPASSFWLIHFLMLAFSSWAIYAVNSGQSYELALGFLGLSIAVFMGQLLKIRQILLQLAKK</sequence>
<accession>H6L8V3</accession>
<dbReference type="OrthoDB" id="9893839at2"/>
<protein>
    <submittedName>
        <fullName evidence="2">Uncharacterized protein</fullName>
    </submittedName>
</protein>
<dbReference type="RefSeq" id="WP_015694484.1">
    <property type="nucleotide sequence ID" value="NC_016940.1"/>
</dbReference>
<feature type="transmembrane region" description="Helical" evidence="1">
    <location>
        <begin position="63"/>
        <end position="84"/>
    </location>
</feature>
<feature type="transmembrane region" description="Helical" evidence="1">
    <location>
        <begin position="6"/>
        <end position="27"/>
    </location>
</feature>
<evidence type="ECO:0000313" key="3">
    <source>
        <dbReference type="Proteomes" id="UP000007519"/>
    </source>
</evidence>
<evidence type="ECO:0000256" key="1">
    <source>
        <dbReference type="SAM" id="Phobius"/>
    </source>
</evidence>
<evidence type="ECO:0000313" key="2">
    <source>
        <dbReference type="EMBL" id="AFC26909.1"/>
    </source>
</evidence>
<name>H6L8V3_SAPGL</name>
<dbReference type="AlphaFoldDB" id="H6L8V3"/>
<feature type="transmembrane region" description="Helical" evidence="1">
    <location>
        <begin position="39"/>
        <end position="57"/>
    </location>
</feature>
<keyword evidence="1" id="KW-0472">Membrane</keyword>
<dbReference type="KEGG" id="sgn:SGRA_4194"/>
<keyword evidence="1" id="KW-0812">Transmembrane</keyword>
<dbReference type="STRING" id="984262.SGRA_4194"/>
<keyword evidence="1" id="KW-1133">Transmembrane helix</keyword>
<gene>
    <name evidence="2" type="ordered locus">SGRA_4194</name>
</gene>
<dbReference type="Proteomes" id="UP000007519">
    <property type="component" value="Chromosome"/>
</dbReference>
<keyword evidence="3" id="KW-1185">Reference proteome</keyword>
<organism evidence="2 3">
    <name type="scientific">Saprospira grandis (strain Lewin)</name>
    <dbReference type="NCBI Taxonomy" id="984262"/>
    <lineage>
        <taxon>Bacteria</taxon>
        <taxon>Pseudomonadati</taxon>
        <taxon>Bacteroidota</taxon>
        <taxon>Saprospiria</taxon>
        <taxon>Saprospirales</taxon>
        <taxon>Saprospiraceae</taxon>
        <taxon>Saprospira</taxon>
    </lineage>
</organism>
<dbReference type="HOGENOM" id="CLU_2384470_0_0_10"/>